<keyword evidence="2" id="KW-1185">Reference proteome</keyword>
<accession>A0ABU9B4F6</accession>
<name>A0ABU9B4F6_9BURK</name>
<dbReference type="EMBL" id="JBBUTF010000002">
    <property type="protein sequence ID" value="MEK8024634.1"/>
    <property type="molecule type" value="Genomic_DNA"/>
</dbReference>
<proteinExistence type="predicted"/>
<reference evidence="1 2" key="1">
    <citation type="submission" date="2024-04" db="EMBL/GenBank/DDBJ databases">
        <title>Novel species of the genus Ideonella isolated from streams.</title>
        <authorList>
            <person name="Lu H."/>
        </authorList>
    </citation>
    <scope>NUCLEOTIDE SEQUENCE [LARGE SCALE GENOMIC DNA]</scope>
    <source>
        <strain evidence="1 2">BYS139W</strain>
    </source>
</reference>
<protein>
    <submittedName>
        <fullName evidence="1">DUF2917 domain-containing protein</fullName>
    </submittedName>
</protein>
<sequence length="186" mass="19638">MRSSTLRPSTAGSAAAASRSLSVPIPTVPSVRERIWRDLLQPVLRGLDRGAERLACVGAAVLAAVGAQVRGATVDDRRAWAGLRAGPARAAASAHGGLQMLDAVPRELWLDGAVSLQPRCDGWLVVRQGTVWLTRGDGPDGDLVLDGEGAAWLPRGARVVVEPWHRGEPVRLGWGQRAEEPGQPSA</sequence>
<dbReference type="Pfam" id="PF11142">
    <property type="entry name" value="DUF2917"/>
    <property type="match status" value="1"/>
</dbReference>
<organism evidence="1 2">
    <name type="scientific">Pseudaquabacterium rugosum</name>
    <dbReference type="NCBI Taxonomy" id="2984194"/>
    <lineage>
        <taxon>Bacteria</taxon>
        <taxon>Pseudomonadati</taxon>
        <taxon>Pseudomonadota</taxon>
        <taxon>Betaproteobacteria</taxon>
        <taxon>Burkholderiales</taxon>
        <taxon>Sphaerotilaceae</taxon>
        <taxon>Pseudaquabacterium</taxon>
    </lineage>
</organism>
<dbReference type="Proteomes" id="UP001368500">
    <property type="component" value="Unassembled WGS sequence"/>
</dbReference>
<evidence type="ECO:0000313" key="1">
    <source>
        <dbReference type="EMBL" id="MEK8024634.1"/>
    </source>
</evidence>
<comment type="caution">
    <text evidence="1">The sequence shown here is derived from an EMBL/GenBank/DDBJ whole genome shotgun (WGS) entry which is preliminary data.</text>
</comment>
<dbReference type="RefSeq" id="WP_341372415.1">
    <property type="nucleotide sequence ID" value="NZ_JBBUTF010000002.1"/>
</dbReference>
<evidence type="ECO:0000313" key="2">
    <source>
        <dbReference type="Proteomes" id="UP001368500"/>
    </source>
</evidence>
<dbReference type="InterPro" id="IPR021317">
    <property type="entry name" value="DUF2917"/>
</dbReference>
<gene>
    <name evidence="1" type="ORF">AACH11_01465</name>
</gene>